<evidence type="ECO:0000313" key="2">
    <source>
        <dbReference type="EMBL" id="NMP22342.1"/>
    </source>
</evidence>
<gene>
    <name evidence="2" type="ORF">HIJ39_08245</name>
</gene>
<dbReference type="Gene3D" id="3.90.1300.10">
    <property type="entry name" value="Amidase signature (AS) domain"/>
    <property type="match status" value="1"/>
</dbReference>
<organism evidence="2 3">
    <name type="scientific">Sulfobacillus harzensis</name>
    <dbReference type="NCBI Taxonomy" id="2729629"/>
    <lineage>
        <taxon>Bacteria</taxon>
        <taxon>Bacillati</taxon>
        <taxon>Bacillota</taxon>
        <taxon>Clostridia</taxon>
        <taxon>Eubacteriales</taxon>
        <taxon>Clostridiales Family XVII. Incertae Sedis</taxon>
        <taxon>Sulfobacillus</taxon>
    </lineage>
</organism>
<evidence type="ECO:0000259" key="1">
    <source>
        <dbReference type="Pfam" id="PF01425"/>
    </source>
</evidence>
<keyword evidence="2" id="KW-0378">Hydrolase</keyword>
<dbReference type="EMBL" id="JABBVZ010000021">
    <property type="protein sequence ID" value="NMP22342.1"/>
    <property type="molecule type" value="Genomic_DNA"/>
</dbReference>
<reference evidence="2 3" key="1">
    <citation type="submission" date="2020-04" db="EMBL/GenBank/DDBJ databases">
        <authorList>
            <person name="Zhang R."/>
            <person name="Schippers A."/>
        </authorList>
    </citation>
    <scope>NUCLEOTIDE SEQUENCE [LARGE SCALE GENOMIC DNA]</scope>
    <source>
        <strain evidence="2 3">DSM 109850</strain>
    </source>
</reference>
<dbReference type="SUPFAM" id="SSF75304">
    <property type="entry name" value="Amidase signature (AS) enzymes"/>
    <property type="match status" value="1"/>
</dbReference>
<sequence>MPSSVSSKEIANATIEEIQAWFDEGRLDAATLVLLCLERIGRFDRSGPTLNSVVEVNPDAYHIAQMLDQERRLRGPRSPLHGIPVLLKDNIATGDKMHTSAGSLAMKDVYAPGDSFVAERLRQAGAVILGKTNLTEWANFMTNHMPNGYSSRGGQVLNPYGPGHIDTGGSSSGSGAAIAAGLAVFAIGTETSGSILSPSTQNSLVGIKPTVGLVSRFGIVPISHSQDTAGPMARTVKDAAIALTALTGFDPRDPATGAGEGRVPLNFAEGLSPHALEGARLGVARAHFTEDLDPWEQSLLNRALKDLADLGAHVVDPADIESWVPEHRDYTVLTYEFKADLNAYLAWLGDRTPVLSLEDVIAYNEANADECLKYGQTQLLASNATSGTLTEPEYLEARARDLRVAAAEGIDAVMAVHRLDALLFVGNLGAGIAAKAGYPSITVPMGYGPDGQPLGLTFTARAFEEQKLIQFGYAYESKTHHRVPPELAKD</sequence>
<feature type="domain" description="Amidase" evidence="1">
    <location>
        <begin position="40"/>
        <end position="468"/>
    </location>
</feature>
<dbReference type="Proteomes" id="UP000533476">
    <property type="component" value="Unassembled WGS sequence"/>
</dbReference>
<dbReference type="NCBIfam" id="NF005300">
    <property type="entry name" value="PRK06828.1"/>
    <property type="match status" value="1"/>
</dbReference>
<dbReference type="PANTHER" id="PTHR42678:SF34">
    <property type="entry name" value="OS04G0183300 PROTEIN"/>
    <property type="match status" value="1"/>
</dbReference>
<keyword evidence="3" id="KW-1185">Reference proteome</keyword>
<protein>
    <submittedName>
        <fullName evidence="2">Amidase</fullName>
        <ecNumber evidence="2">3.5.1.4</ecNumber>
    </submittedName>
</protein>
<dbReference type="Pfam" id="PF01425">
    <property type="entry name" value="Amidase"/>
    <property type="match status" value="1"/>
</dbReference>
<dbReference type="PANTHER" id="PTHR42678">
    <property type="entry name" value="AMIDASE"/>
    <property type="match status" value="1"/>
</dbReference>
<evidence type="ECO:0000313" key="3">
    <source>
        <dbReference type="Proteomes" id="UP000533476"/>
    </source>
</evidence>
<dbReference type="InterPro" id="IPR036928">
    <property type="entry name" value="AS_sf"/>
</dbReference>
<accession>A0A7Y0L3N7</accession>
<name>A0A7Y0L3N7_9FIRM</name>
<dbReference type="InterPro" id="IPR023631">
    <property type="entry name" value="Amidase_dom"/>
</dbReference>
<proteinExistence type="predicted"/>
<comment type="caution">
    <text evidence="2">The sequence shown here is derived from an EMBL/GenBank/DDBJ whole genome shotgun (WGS) entry which is preliminary data.</text>
</comment>
<dbReference type="AlphaFoldDB" id="A0A7Y0L3N7"/>
<dbReference type="GO" id="GO:0004040">
    <property type="term" value="F:amidase activity"/>
    <property type="evidence" value="ECO:0007669"/>
    <property type="project" value="UniProtKB-EC"/>
</dbReference>
<dbReference type="RefSeq" id="WP_169098563.1">
    <property type="nucleotide sequence ID" value="NZ_JABBVZ010000021.1"/>
</dbReference>
<dbReference type="EC" id="3.5.1.4" evidence="2"/>